<dbReference type="Gramene" id="EFJ14927">
    <property type="protein sequence ID" value="EFJ14927"/>
    <property type="gene ID" value="SELMODRAFT_423205"/>
</dbReference>
<reference evidence="4 5" key="1">
    <citation type="journal article" date="2011" name="Science">
        <title>The Selaginella genome identifies genetic changes associated with the evolution of vascular plants.</title>
        <authorList>
            <person name="Banks J.A."/>
            <person name="Nishiyama T."/>
            <person name="Hasebe M."/>
            <person name="Bowman J.L."/>
            <person name="Gribskov M."/>
            <person name="dePamphilis C."/>
            <person name="Albert V.A."/>
            <person name="Aono N."/>
            <person name="Aoyama T."/>
            <person name="Ambrose B.A."/>
            <person name="Ashton N.W."/>
            <person name="Axtell M.J."/>
            <person name="Barker E."/>
            <person name="Barker M.S."/>
            <person name="Bennetzen J.L."/>
            <person name="Bonawitz N.D."/>
            <person name="Chapple C."/>
            <person name="Cheng C."/>
            <person name="Correa L.G."/>
            <person name="Dacre M."/>
            <person name="DeBarry J."/>
            <person name="Dreyer I."/>
            <person name="Elias M."/>
            <person name="Engstrom E.M."/>
            <person name="Estelle M."/>
            <person name="Feng L."/>
            <person name="Finet C."/>
            <person name="Floyd S.K."/>
            <person name="Frommer W.B."/>
            <person name="Fujita T."/>
            <person name="Gramzow L."/>
            <person name="Gutensohn M."/>
            <person name="Harholt J."/>
            <person name="Hattori M."/>
            <person name="Heyl A."/>
            <person name="Hirai T."/>
            <person name="Hiwatashi Y."/>
            <person name="Ishikawa M."/>
            <person name="Iwata M."/>
            <person name="Karol K.G."/>
            <person name="Koehler B."/>
            <person name="Kolukisaoglu U."/>
            <person name="Kubo M."/>
            <person name="Kurata T."/>
            <person name="Lalonde S."/>
            <person name="Li K."/>
            <person name="Li Y."/>
            <person name="Litt A."/>
            <person name="Lyons E."/>
            <person name="Manning G."/>
            <person name="Maruyama T."/>
            <person name="Michael T.P."/>
            <person name="Mikami K."/>
            <person name="Miyazaki S."/>
            <person name="Morinaga S."/>
            <person name="Murata T."/>
            <person name="Mueller-Roeber B."/>
            <person name="Nelson D.R."/>
            <person name="Obara M."/>
            <person name="Oguri Y."/>
            <person name="Olmstead R.G."/>
            <person name="Onodera N."/>
            <person name="Petersen B.L."/>
            <person name="Pils B."/>
            <person name="Prigge M."/>
            <person name="Rensing S.A."/>
            <person name="Riano-Pachon D.M."/>
            <person name="Roberts A.W."/>
            <person name="Sato Y."/>
            <person name="Scheller H.V."/>
            <person name="Schulz B."/>
            <person name="Schulz C."/>
            <person name="Shakirov E.V."/>
            <person name="Shibagaki N."/>
            <person name="Shinohara N."/>
            <person name="Shippen D.E."/>
            <person name="Soerensen I."/>
            <person name="Sotooka R."/>
            <person name="Sugimoto N."/>
            <person name="Sugita M."/>
            <person name="Sumikawa N."/>
            <person name="Tanurdzic M."/>
            <person name="Theissen G."/>
            <person name="Ulvskov P."/>
            <person name="Wakazuki S."/>
            <person name="Weng J.K."/>
            <person name="Willats W.W."/>
            <person name="Wipf D."/>
            <person name="Wolf P.G."/>
            <person name="Yang L."/>
            <person name="Zimmer A.D."/>
            <person name="Zhu Q."/>
            <person name="Mitros T."/>
            <person name="Hellsten U."/>
            <person name="Loque D."/>
            <person name="Otillar R."/>
            <person name="Salamov A."/>
            <person name="Schmutz J."/>
            <person name="Shapiro H."/>
            <person name="Lindquist E."/>
            <person name="Lucas S."/>
            <person name="Rokhsar D."/>
            <person name="Grigoriev I.V."/>
        </authorList>
    </citation>
    <scope>NUCLEOTIDE SEQUENCE [LARGE SCALE GENOMIC DNA]</scope>
</reference>
<dbReference type="Gene3D" id="3.30.40.10">
    <property type="entry name" value="Zinc/RING finger domain, C3HC4 (zinc finger)"/>
    <property type="match status" value="1"/>
</dbReference>
<dbReference type="InParanoid" id="D8SKX2"/>
<dbReference type="HOGENOM" id="CLU_017799_0_0_1"/>
<dbReference type="KEGG" id="smo:SELMODRAFT_423205"/>
<sequence length="530" mass="59683">MDVLYVREVFDALYQDIVETLAIEDCSLCLLNGNSGVGKSAFLWYFIIRTGIDKPGSLILYESETFIWEFRGRSLKLIAKHDYPLHLIASPSVDYHLIDQKISSGRTLGAQALLAGSPDESNTKIASPVPFEHEAQECGSHLGKPLFHFVLRPGSFSRFQYTFCSDKVASMFAQYLCSATNVEKLGRFLEATRMFKEYASLRGFLFEQYVLRQALQRNIMALPASDSACCGACHRKNTARIQCGGCLGWYHTKCVQAKVTSTRFRCERCDGAPEVVEPLLLRYYEGDLEDALLAAGRDAAKFLWRPLRKNSAGLGFVWLPRTLGVATVCRDRKPAVEHLAKAMQALRSWRHEYDRSYTEEDNIVLLFLVSPDAFSSFQFQPYQVSGKVSHKAMKGVVQCKMAVPVQGSAYLSLLEPRNLEGVAAVDLDRPETWEDVLGCAELAQDHDNGLEMLLTEEKIGMCERKLVYEGDFLDVLEELEDIQHNQRRLQAVCKIYKIPATSSSSQMLELSARNWKNSKPSAKNLRTSKS</sequence>
<keyword evidence="1" id="KW-0479">Metal-binding</keyword>
<dbReference type="PANTHER" id="PTHR33129:SF3">
    <property type="entry name" value="HOT SPOT (RHS) PROTEIN, PUTATIVE-RELATED"/>
    <property type="match status" value="1"/>
</dbReference>
<evidence type="ECO:0000313" key="5">
    <source>
        <dbReference type="Proteomes" id="UP000001514"/>
    </source>
</evidence>
<organism evidence="5">
    <name type="scientific">Selaginella moellendorffii</name>
    <name type="common">Spikemoss</name>
    <dbReference type="NCBI Taxonomy" id="88036"/>
    <lineage>
        <taxon>Eukaryota</taxon>
        <taxon>Viridiplantae</taxon>
        <taxon>Streptophyta</taxon>
        <taxon>Embryophyta</taxon>
        <taxon>Tracheophyta</taxon>
        <taxon>Lycopodiopsida</taxon>
        <taxon>Selaginellales</taxon>
        <taxon>Selaginellaceae</taxon>
        <taxon>Selaginella</taxon>
    </lineage>
</organism>
<dbReference type="AlphaFoldDB" id="D8SKX2"/>
<dbReference type="InterPro" id="IPR019786">
    <property type="entry name" value="Zinc_finger_PHD-type_CS"/>
</dbReference>
<evidence type="ECO:0000313" key="4">
    <source>
        <dbReference type="EMBL" id="EFJ14927.1"/>
    </source>
</evidence>
<keyword evidence="5" id="KW-1185">Reference proteome</keyword>
<proteinExistence type="predicted"/>
<dbReference type="InterPro" id="IPR052980">
    <property type="entry name" value="Crinkler_effector"/>
</dbReference>
<accession>D8SKX2</accession>
<dbReference type="Proteomes" id="UP000001514">
    <property type="component" value="Unassembled WGS sequence"/>
</dbReference>
<gene>
    <name evidence="4" type="ORF">SELMODRAFT_423205</name>
</gene>
<evidence type="ECO:0008006" key="6">
    <source>
        <dbReference type="Google" id="ProtNLM"/>
    </source>
</evidence>
<dbReference type="PROSITE" id="PS01359">
    <property type="entry name" value="ZF_PHD_1"/>
    <property type="match status" value="1"/>
</dbReference>
<keyword evidence="3" id="KW-0862">Zinc</keyword>
<dbReference type="InterPro" id="IPR011011">
    <property type="entry name" value="Znf_FYVE_PHD"/>
</dbReference>
<keyword evidence="2" id="KW-0863">Zinc-finger</keyword>
<name>D8SKX2_SELML</name>
<evidence type="ECO:0000256" key="3">
    <source>
        <dbReference type="ARBA" id="ARBA00022833"/>
    </source>
</evidence>
<dbReference type="EMBL" id="GL377625">
    <property type="protein sequence ID" value="EFJ14927.1"/>
    <property type="molecule type" value="Genomic_DNA"/>
</dbReference>
<dbReference type="GO" id="GO:0008270">
    <property type="term" value="F:zinc ion binding"/>
    <property type="evidence" value="ECO:0007669"/>
    <property type="project" value="UniProtKB-KW"/>
</dbReference>
<protein>
    <recommendedName>
        <fullName evidence="6">PHD-type domain-containing protein</fullName>
    </recommendedName>
</protein>
<dbReference type="CDD" id="cd15489">
    <property type="entry name" value="PHD_SF"/>
    <property type="match status" value="1"/>
</dbReference>
<dbReference type="SUPFAM" id="SSF57903">
    <property type="entry name" value="FYVE/PHD zinc finger"/>
    <property type="match status" value="1"/>
</dbReference>
<evidence type="ECO:0000256" key="2">
    <source>
        <dbReference type="ARBA" id="ARBA00022771"/>
    </source>
</evidence>
<evidence type="ECO:0000256" key="1">
    <source>
        <dbReference type="ARBA" id="ARBA00022723"/>
    </source>
</evidence>
<dbReference type="InterPro" id="IPR013083">
    <property type="entry name" value="Znf_RING/FYVE/PHD"/>
</dbReference>
<dbReference type="PANTHER" id="PTHR33129">
    <property type="entry name" value="PROTEIN KINASE DOMAIN-CONTAINING PROTEIN-RELATED"/>
    <property type="match status" value="1"/>
</dbReference>